<name>A0A9P0DN50_PHACE</name>
<dbReference type="AlphaFoldDB" id="A0A9P0DN50"/>
<dbReference type="Proteomes" id="UP001153737">
    <property type="component" value="Chromosome 3"/>
</dbReference>
<reference evidence="1" key="1">
    <citation type="submission" date="2022-01" db="EMBL/GenBank/DDBJ databases">
        <authorList>
            <person name="King R."/>
        </authorList>
    </citation>
    <scope>NUCLEOTIDE SEQUENCE</scope>
</reference>
<accession>A0A9P0DN50</accession>
<dbReference type="Pfam" id="PF15880">
    <property type="entry name" value="NDUFV3"/>
    <property type="match status" value="1"/>
</dbReference>
<evidence type="ECO:0000313" key="1">
    <source>
        <dbReference type="EMBL" id="CAH1159487.1"/>
    </source>
</evidence>
<gene>
    <name evidence="1" type="ORF">PHAECO_LOCUS7157</name>
</gene>
<protein>
    <recommendedName>
        <fullName evidence="3">NADH dehydrogenase [ubiquinone] flavoprotein 3, mitochondrial</fullName>
    </recommendedName>
</protein>
<dbReference type="EMBL" id="OU896709">
    <property type="protein sequence ID" value="CAH1159487.1"/>
    <property type="molecule type" value="Genomic_DNA"/>
</dbReference>
<evidence type="ECO:0000313" key="2">
    <source>
        <dbReference type="Proteomes" id="UP001153737"/>
    </source>
</evidence>
<organism evidence="1 2">
    <name type="scientific">Phaedon cochleariae</name>
    <name type="common">Mustard beetle</name>
    <dbReference type="NCBI Taxonomy" id="80249"/>
    <lineage>
        <taxon>Eukaryota</taxon>
        <taxon>Metazoa</taxon>
        <taxon>Ecdysozoa</taxon>
        <taxon>Arthropoda</taxon>
        <taxon>Hexapoda</taxon>
        <taxon>Insecta</taxon>
        <taxon>Pterygota</taxon>
        <taxon>Neoptera</taxon>
        <taxon>Endopterygota</taxon>
        <taxon>Coleoptera</taxon>
        <taxon>Polyphaga</taxon>
        <taxon>Cucujiformia</taxon>
        <taxon>Chrysomeloidea</taxon>
        <taxon>Chrysomelidae</taxon>
        <taxon>Chrysomelinae</taxon>
        <taxon>Chrysomelini</taxon>
        <taxon>Phaedon</taxon>
    </lineage>
</organism>
<dbReference type="GO" id="GO:0045271">
    <property type="term" value="C:respiratory chain complex I"/>
    <property type="evidence" value="ECO:0007669"/>
    <property type="project" value="InterPro"/>
</dbReference>
<keyword evidence="2" id="KW-1185">Reference proteome</keyword>
<sequence length="104" mass="11701">MLSGAIFSKQIRNFSLVKRSFTAGKIIYNKQSDTSTPLQSVQGLSEACVKVPSEPVGPGAAKNRGYKNPEYFCYDKNSYFEAEIEMLKYRCPQPSTETPYFPTK</sequence>
<evidence type="ECO:0008006" key="3">
    <source>
        <dbReference type="Google" id="ProtNLM"/>
    </source>
</evidence>
<dbReference type="OrthoDB" id="6161911at2759"/>
<dbReference type="InterPro" id="IPR026193">
    <property type="entry name" value="NDUFV3"/>
</dbReference>
<dbReference type="GO" id="GO:0005739">
    <property type="term" value="C:mitochondrion"/>
    <property type="evidence" value="ECO:0007669"/>
    <property type="project" value="InterPro"/>
</dbReference>
<proteinExistence type="predicted"/>
<reference evidence="1" key="2">
    <citation type="submission" date="2022-10" db="EMBL/GenBank/DDBJ databases">
        <authorList>
            <consortium name="ENA_rothamsted_submissions"/>
            <consortium name="culmorum"/>
            <person name="King R."/>
        </authorList>
    </citation>
    <scope>NUCLEOTIDE SEQUENCE</scope>
</reference>